<keyword evidence="2" id="KW-1185">Reference proteome</keyword>
<evidence type="ECO:0000313" key="2">
    <source>
        <dbReference type="Proteomes" id="UP001189616"/>
    </source>
</evidence>
<protein>
    <submittedName>
        <fullName evidence="1">Uncharacterized protein</fullName>
    </submittedName>
</protein>
<evidence type="ECO:0000313" key="1">
    <source>
        <dbReference type="EMBL" id="CAJ0779139.1"/>
    </source>
</evidence>
<proteinExistence type="predicted"/>
<sequence>MSRFDAMYPKCGHECNCGTLCQRARAIDEHYAGKLAFMLECMTWDADANFNNACKLLEEYKAEWDKVNPPPPTFMGEPVIAHQVVSAQPPAMTGRGDG</sequence>
<comment type="caution">
    <text evidence="1">The sequence shown here is derived from an EMBL/GenBank/DDBJ whole genome shotgun (WGS) entry which is preliminary data.</text>
</comment>
<reference evidence="1 2" key="1">
    <citation type="submission" date="2023-07" db="EMBL/GenBank/DDBJ databases">
        <authorList>
            <person name="Peeters C."/>
        </authorList>
    </citation>
    <scope>NUCLEOTIDE SEQUENCE [LARGE SCALE GENOMIC DNA]</scope>
    <source>
        <strain evidence="1 2">LMG 7141</strain>
    </source>
</reference>
<accession>A0ABM9J1H1</accession>
<name>A0ABM9J1H1_9RALS</name>
<dbReference type="RefSeq" id="WP_316655502.1">
    <property type="nucleotide sequence ID" value="NZ_CATYWO010000001.1"/>
</dbReference>
<gene>
    <name evidence="1" type="ORF">LMG7141_00844</name>
</gene>
<dbReference type="EMBL" id="CATYWO010000001">
    <property type="protein sequence ID" value="CAJ0779139.1"/>
    <property type="molecule type" value="Genomic_DNA"/>
</dbReference>
<dbReference type="Proteomes" id="UP001189616">
    <property type="component" value="Unassembled WGS sequence"/>
</dbReference>
<organism evidence="1 2">
    <name type="scientific">Ralstonia condita</name>
    <dbReference type="NCBI Taxonomy" id="3058600"/>
    <lineage>
        <taxon>Bacteria</taxon>
        <taxon>Pseudomonadati</taxon>
        <taxon>Pseudomonadota</taxon>
        <taxon>Betaproteobacteria</taxon>
        <taxon>Burkholderiales</taxon>
        <taxon>Burkholderiaceae</taxon>
        <taxon>Ralstonia</taxon>
    </lineage>
</organism>